<feature type="non-terminal residue" evidence="1">
    <location>
        <position position="436"/>
    </location>
</feature>
<reference evidence="1" key="1">
    <citation type="submission" date="2022-07" db="EMBL/GenBank/DDBJ databases">
        <title>Phylogenomic reconstructions and comparative analyses of Kickxellomycotina fungi.</title>
        <authorList>
            <person name="Reynolds N.K."/>
            <person name="Stajich J.E."/>
            <person name="Barry K."/>
            <person name="Grigoriev I.V."/>
            <person name="Crous P."/>
            <person name="Smith M.E."/>
        </authorList>
    </citation>
    <scope>NUCLEOTIDE SEQUENCE</scope>
    <source>
        <strain evidence="1">Benny 63K</strain>
    </source>
</reference>
<gene>
    <name evidence="1" type="ORF">LPJ66_011953</name>
</gene>
<dbReference type="Proteomes" id="UP001150581">
    <property type="component" value="Unassembled WGS sequence"/>
</dbReference>
<accession>A0ACC1HXQ3</accession>
<sequence>HHRQHQHQMRVRMRQTRLFPATATRTLDAVADHIGKRQASGKSTAKPASARPAFSRPMRGGNGGSSGRLVQRKAAQPTRVQVQAQRPPPQLQNSGSSGDAADEELVLGVESGTRFRSDTWIGQGGLRRMQRLLEGHLPPAGDSSADDHFSHNDVLRISSSAAPSEFIQALSMLCQLWRGQAPSAPAVLRWMDFAQRLVLQYTHDAEALGAVADAAVGCAHRLLAGADTSATVALMLGVLLMQAACGMAVWREREWELRLRNTRAAAADRLDTWTAAADGLGAWPAERLAREIDSCVLAAAAAALRHSGPLAQQQQLDEAGVALLHALAIAADAVPLAPIEASVLRVSAVTQPPVHWRALGRLASWAQVNADGIAAPRPSAHWHPALASVAASAVAHALEPTPGAQPSDAAVRQAFVRIHRLVVGLGVRPAPGARLH</sequence>
<dbReference type="EMBL" id="JANBPG010004004">
    <property type="protein sequence ID" value="KAJ1878118.1"/>
    <property type="molecule type" value="Genomic_DNA"/>
</dbReference>
<proteinExistence type="predicted"/>
<keyword evidence="2" id="KW-1185">Reference proteome</keyword>
<evidence type="ECO:0000313" key="1">
    <source>
        <dbReference type="EMBL" id="KAJ1878118.1"/>
    </source>
</evidence>
<feature type="non-terminal residue" evidence="1">
    <location>
        <position position="1"/>
    </location>
</feature>
<name>A0ACC1HXQ3_9FUNG</name>
<organism evidence="1 2">
    <name type="scientific">Kickxella alabastrina</name>
    <dbReference type="NCBI Taxonomy" id="61397"/>
    <lineage>
        <taxon>Eukaryota</taxon>
        <taxon>Fungi</taxon>
        <taxon>Fungi incertae sedis</taxon>
        <taxon>Zoopagomycota</taxon>
        <taxon>Kickxellomycotina</taxon>
        <taxon>Kickxellomycetes</taxon>
        <taxon>Kickxellales</taxon>
        <taxon>Kickxellaceae</taxon>
        <taxon>Kickxella</taxon>
    </lineage>
</organism>
<evidence type="ECO:0000313" key="2">
    <source>
        <dbReference type="Proteomes" id="UP001150581"/>
    </source>
</evidence>
<protein>
    <submittedName>
        <fullName evidence="1">Uncharacterized protein</fullName>
    </submittedName>
</protein>
<comment type="caution">
    <text evidence="1">The sequence shown here is derived from an EMBL/GenBank/DDBJ whole genome shotgun (WGS) entry which is preliminary data.</text>
</comment>